<sequence>MEGMKLALTDHVHASKCIDPLPSVTPSFLAQQGWLTGANWEKTPWQVSLGWERVPHSDFVVLSVQYTAPNETEGALLRDAAVGNVSQWRYDPESRSLSVKQMVSVTESEWAMMDFNMESGCYASYD</sequence>
<gene>
    <name evidence="1" type="ORF">GCM10007938_33710</name>
</gene>
<name>A0ABQ6F2W0_9VIBR</name>
<evidence type="ECO:0000313" key="2">
    <source>
        <dbReference type="Proteomes" id="UP001157138"/>
    </source>
</evidence>
<dbReference type="EMBL" id="BSPW01000078">
    <property type="protein sequence ID" value="GLT19589.1"/>
    <property type="molecule type" value="Genomic_DNA"/>
</dbReference>
<evidence type="ECO:0000313" key="1">
    <source>
        <dbReference type="EMBL" id="GLT19589.1"/>
    </source>
</evidence>
<keyword evidence="2" id="KW-1185">Reference proteome</keyword>
<reference evidence="2" key="1">
    <citation type="journal article" date="2019" name="Int. J. Syst. Evol. Microbiol.">
        <title>The Global Catalogue of Microorganisms (GCM) 10K type strain sequencing project: providing services to taxonomists for standard genome sequencing and annotation.</title>
        <authorList>
            <consortium name="The Broad Institute Genomics Platform"/>
            <consortium name="The Broad Institute Genome Sequencing Center for Infectious Disease"/>
            <person name="Wu L."/>
            <person name="Ma J."/>
        </authorList>
    </citation>
    <scope>NUCLEOTIDE SEQUENCE [LARGE SCALE GENOMIC DNA]</scope>
    <source>
        <strain evidence="2">NBRC 108723</strain>
    </source>
</reference>
<protein>
    <submittedName>
        <fullName evidence="1">Uncharacterized protein</fullName>
    </submittedName>
</protein>
<organism evidence="1 2">
    <name type="scientific">Vibrio zhanjiangensis</name>
    <dbReference type="NCBI Taxonomy" id="1046128"/>
    <lineage>
        <taxon>Bacteria</taxon>
        <taxon>Pseudomonadati</taxon>
        <taxon>Pseudomonadota</taxon>
        <taxon>Gammaproteobacteria</taxon>
        <taxon>Vibrionales</taxon>
        <taxon>Vibrionaceae</taxon>
        <taxon>Vibrio</taxon>
    </lineage>
</organism>
<comment type="caution">
    <text evidence="1">The sequence shown here is derived from an EMBL/GenBank/DDBJ whole genome shotgun (WGS) entry which is preliminary data.</text>
</comment>
<dbReference type="Proteomes" id="UP001157138">
    <property type="component" value="Unassembled WGS sequence"/>
</dbReference>
<proteinExistence type="predicted"/>
<accession>A0ABQ6F2W0</accession>